<evidence type="ECO:0000313" key="4">
    <source>
        <dbReference type="Proteomes" id="UP000054618"/>
    </source>
</evidence>
<reference evidence="3 4" key="1">
    <citation type="submission" date="2015-11" db="EMBL/GenBank/DDBJ databases">
        <title>Genomic analysis of 38 Legionella species identifies large and diverse effector repertoires.</title>
        <authorList>
            <person name="Burstein D."/>
            <person name="Amaro F."/>
            <person name="Zusman T."/>
            <person name="Lifshitz Z."/>
            <person name="Cohen O."/>
            <person name="Gilbert J.A."/>
            <person name="Pupko T."/>
            <person name="Shuman H.A."/>
            <person name="Segal G."/>
        </authorList>
    </citation>
    <scope>NUCLEOTIDE SEQUENCE [LARGE SCALE GENOMIC DNA]</scope>
    <source>
        <strain evidence="3 4">CDC#1442-AUS-E</strain>
    </source>
</reference>
<name>A0A0W0Y5V1_9GAMM</name>
<sequence>MTHEKRPYKSKSENLFTKKQKSDQIEQSTSEASLVKRKEDNAHPDRSYVYKEAGLGPELSEIEAFNGLCYRMLLGEQAAKVRAVHNDSNVTIGVISKLIPQYLSFHSFYRQNNKTGLTTEEFIKLKFPQILVAAYCEEENDLNAENFGFGRNKDDEIISVKIDHGASTYPVIAEKRDYSAQNQFIITADDIINFPRLKNASPDSFVHIYPPKLLDVDKLVHNPEFISQKYYSFLKRILIDDDNYIGIANATINSDTLRKDLIAHKIERTALLKNTLIAIPEFRHYINQNPFVIEQIIREFEDYNDEIRKPEDRFLKIDTQKVYSRFLDIAQICKDMEPPEILSEETLIDLPDLSRDLAEIEEGINNLEQMIAREEFVDLPDLSRDLDEIEKGINSLEQIKIISPPPATALPNKLKVRSNIIKIPASEREENIFAVNAVLHDDDLMKGQDGNIPAIILEIRNIMKDIDYSDDKKIAAAIIQIKDRINNSKERNHSTNTQEIINVFSQPGHINFRVIRDALSKNESMEKIMAPIKVDMRLD</sequence>
<dbReference type="EMBL" id="LNYS01000006">
    <property type="protein sequence ID" value="KTD52022.1"/>
    <property type="molecule type" value="Genomic_DNA"/>
</dbReference>
<accession>A0A0W0Y5V1</accession>
<comment type="caution">
    <text evidence="3">The sequence shown here is derived from an EMBL/GenBank/DDBJ whole genome shotgun (WGS) entry which is preliminary data.</text>
</comment>
<feature type="region of interest" description="Disordered" evidence="2">
    <location>
        <begin position="1"/>
        <end position="40"/>
    </location>
</feature>
<keyword evidence="4" id="KW-1185">Reference proteome</keyword>
<proteinExistence type="predicted"/>
<evidence type="ECO:0000256" key="2">
    <source>
        <dbReference type="SAM" id="MobiDB-lite"/>
    </source>
</evidence>
<feature type="coiled-coil region" evidence="1">
    <location>
        <begin position="350"/>
        <end position="399"/>
    </location>
</feature>
<dbReference type="PATRIC" id="fig|45073.5.peg.915"/>
<gene>
    <name evidence="3" type="ORF">Lqui_0866</name>
</gene>
<dbReference type="Proteomes" id="UP000054618">
    <property type="component" value="Unassembled WGS sequence"/>
</dbReference>
<protein>
    <submittedName>
        <fullName evidence="3">Ankyrin repeat protein</fullName>
    </submittedName>
</protein>
<dbReference type="RefSeq" id="WP_058506957.1">
    <property type="nucleotide sequence ID" value="NZ_CAAAIK010000007.1"/>
</dbReference>
<evidence type="ECO:0000313" key="3">
    <source>
        <dbReference type="EMBL" id="KTD52022.1"/>
    </source>
</evidence>
<dbReference type="OrthoDB" id="5652346at2"/>
<feature type="compositionally biased region" description="Basic and acidic residues" evidence="2">
    <location>
        <begin position="1"/>
        <end position="12"/>
    </location>
</feature>
<keyword evidence="1" id="KW-0175">Coiled coil</keyword>
<evidence type="ECO:0000256" key="1">
    <source>
        <dbReference type="SAM" id="Coils"/>
    </source>
</evidence>
<organism evidence="3 4">
    <name type="scientific">Legionella quinlivanii</name>
    <dbReference type="NCBI Taxonomy" id="45073"/>
    <lineage>
        <taxon>Bacteria</taxon>
        <taxon>Pseudomonadati</taxon>
        <taxon>Pseudomonadota</taxon>
        <taxon>Gammaproteobacteria</taxon>
        <taxon>Legionellales</taxon>
        <taxon>Legionellaceae</taxon>
        <taxon>Legionella</taxon>
    </lineage>
</organism>
<dbReference type="STRING" id="45073.Lqui_0866"/>
<dbReference type="AlphaFoldDB" id="A0A0W0Y5V1"/>